<reference evidence="1 2" key="1">
    <citation type="submission" date="2021-06" db="EMBL/GenBank/DDBJ databases">
        <title>Caerostris extrusa draft genome.</title>
        <authorList>
            <person name="Kono N."/>
            <person name="Arakawa K."/>
        </authorList>
    </citation>
    <scope>NUCLEOTIDE SEQUENCE [LARGE SCALE GENOMIC DNA]</scope>
</reference>
<feature type="non-terminal residue" evidence="1">
    <location>
        <position position="48"/>
    </location>
</feature>
<proteinExistence type="predicted"/>
<keyword evidence="2" id="KW-1185">Reference proteome</keyword>
<organism evidence="1 2">
    <name type="scientific">Caerostris extrusa</name>
    <name type="common">Bark spider</name>
    <name type="synonym">Caerostris bankana</name>
    <dbReference type="NCBI Taxonomy" id="172846"/>
    <lineage>
        <taxon>Eukaryota</taxon>
        <taxon>Metazoa</taxon>
        <taxon>Ecdysozoa</taxon>
        <taxon>Arthropoda</taxon>
        <taxon>Chelicerata</taxon>
        <taxon>Arachnida</taxon>
        <taxon>Araneae</taxon>
        <taxon>Araneomorphae</taxon>
        <taxon>Entelegynae</taxon>
        <taxon>Araneoidea</taxon>
        <taxon>Araneidae</taxon>
        <taxon>Caerostris</taxon>
    </lineage>
</organism>
<name>A0AAV4Y182_CAEEX</name>
<sequence length="48" mass="5900">MSKLGNVSVVIKIWMHIKAHVNELKYYKEKIEVYLILMIFHLYYLKQM</sequence>
<accession>A0AAV4Y182</accession>
<dbReference type="EMBL" id="BPLR01001175">
    <property type="protein sequence ID" value="GIZ00574.1"/>
    <property type="molecule type" value="Genomic_DNA"/>
</dbReference>
<dbReference type="AlphaFoldDB" id="A0AAV4Y182"/>
<comment type="caution">
    <text evidence="1">The sequence shown here is derived from an EMBL/GenBank/DDBJ whole genome shotgun (WGS) entry which is preliminary data.</text>
</comment>
<protein>
    <submittedName>
        <fullName evidence="1">Uncharacterized protein</fullName>
    </submittedName>
</protein>
<evidence type="ECO:0000313" key="1">
    <source>
        <dbReference type="EMBL" id="GIZ00574.1"/>
    </source>
</evidence>
<evidence type="ECO:0000313" key="2">
    <source>
        <dbReference type="Proteomes" id="UP001054945"/>
    </source>
</evidence>
<dbReference type="Proteomes" id="UP001054945">
    <property type="component" value="Unassembled WGS sequence"/>
</dbReference>
<gene>
    <name evidence="1" type="ORF">CEXT_448581</name>
</gene>